<proteinExistence type="predicted"/>
<gene>
    <name evidence="1" type="ORF">NX720_10230</name>
</gene>
<accession>A0ABY6GZZ6</accession>
<dbReference type="RefSeq" id="WP_262601009.1">
    <property type="nucleotide sequence ID" value="NZ_CP103300.1"/>
</dbReference>
<sequence length="236" mass="25997">MPGLSIEKGTLLSGFGLISMNVKDIILSFIREDLAKFNPTLLDDSNMYAGRSIHRQMQRDFVGTEYTIGGETIKTPGGDGFSGSRQVLALMERPDLAWLKHAMPELSLFFHQGMIAAIMIAQNQAAGKDGGWHLASGELLKIDMLSFAPIPSPELPGCQFIIQADRRVVVQLSGKASLVATQDYGLLVLDPDKSFFNARFTYHVTKSAGEPLFVVPMIPSRQDKYCFEFHVTDLIG</sequence>
<evidence type="ECO:0000313" key="1">
    <source>
        <dbReference type="EMBL" id="UYM18255.1"/>
    </source>
</evidence>
<name>A0ABY6GZZ6_9GAMM</name>
<dbReference type="EMBL" id="CP103300">
    <property type="protein sequence ID" value="UYM18255.1"/>
    <property type="molecule type" value="Genomic_DNA"/>
</dbReference>
<protein>
    <submittedName>
        <fullName evidence="1">Uncharacterized protein</fullName>
    </submittedName>
</protein>
<dbReference type="Proteomes" id="UP001163255">
    <property type="component" value="Chromosome"/>
</dbReference>
<reference evidence="1" key="1">
    <citation type="submission" date="2022-10" db="EMBL/GenBank/DDBJ databases">
        <title>Completed Genome Sequence of two octocoral isolated bacterium, Endozoicomonas euniceicola EF212T and Endozoicomonas gorgoniicola PS125T.</title>
        <authorList>
            <person name="Chiou Y.-J."/>
            <person name="Chen Y.-H."/>
        </authorList>
    </citation>
    <scope>NUCLEOTIDE SEQUENCE</scope>
    <source>
        <strain evidence="1">EF212</strain>
    </source>
</reference>
<evidence type="ECO:0000313" key="2">
    <source>
        <dbReference type="Proteomes" id="UP001163255"/>
    </source>
</evidence>
<keyword evidence="2" id="KW-1185">Reference proteome</keyword>
<organism evidence="1 2">
    <name type="scientific">Endozoicomonas euniceicola</name>
    <dbReference type="NCBI Taxonomy" id="1234143"/>
    <lineage>
        <taxon>Bacteria</taxon>
        <taxon>Pseudomonadati</taxon>
        <taxon>Pseudomonadota</taxon>
        <taxon>Gammaproteobacteria</taxon>
        <taxon>Oceanospirillales</taxon>
        <taxon>Endozoicomonadaceae</taxon>
        <taxon>Endozoicomonas</taxon>
    </lineage>
</organism>